<organism evidence="2">
    <name type="scientific">Culicoides sonorensis</name>
    <name type="common">Biting midge</name>
    <dbReference type="NCBI Taxonomy" id="179676"/>
    <lineage>
        <taxon>Eukaryota</taxon>
        <taxon>Metazoa</taxon>
        <taxon>Ecdysozoa</taxon>
        <taxon>Arthropoda</taxon>
        <taxon>Hexapoda</taxon>
        <taxon>Insecta</taxon>
        <taxon>Pterygota</taxon>
        <taxon>Neoptera</taxon>
        <taxon>Endopterygota</taxon>
        <taxon>Diptera</taxon>
        <taxon>Nematocera</taxon>
        <taxon>Chironomoidea</taxon>
        <taxon>Ceratopogonidae</taxon>
        <taxon>Ceratopogoninae</taxon>
        <taxon>Culicoides</taxon>
        <taxon>Monoculicoides</taxon>
    </lineage>
</organism>
<keyword evidence="1" id="KW-0472">Membrane</keyword>
<protein>
    <submittedName>
        <fullName evidence="2">CSON010411 protein</fullName>
    </submittedName>
</protein>
<name>A0A336M5L5_CULSO</name>
<dbReference type="VEuPathDB" id="VectorBase:CSON010411"/>
<evidence type="ECO:0000256" key="1">
    <source>
        <dbReference type="SAM" id="Phobius"/>
    </source>
</evidence>
<dbReference type="OMA" id="SHQCKFD"/>
<reference evidence="2" key="1">
    <citation type="submission" date="2018-07" db="EMBL/GenBank/DDBJ databases">
        <authorList>
            <person name="Quirk P.G."/>
            <person name="Krulwich T.A."/>
        </authorList>
    </citation>
    <scope>NUCLEOTIDE SEQUENCE</scope>
</reference>
<dbReference type="Gene3D" id="2.20.20.160">
    <property type="match status" value="1"/>
</dbReference>
<keyword evidence="1" id="KW-1133">Transmembrane helix</keyword>
<evidence type="ECO:0000313" key="2">
    <source>
        <dbReference type="EMBL" id="SSX24169.1"/>
    </source>
</evidence>
<sequence length="229" mass="26722">MIRNKIFLVNSIIFILIVSNVAGYYYQNNAAFFEECGNHTVCNVIYDRHWMPDLTEKMCTCPNGSVCPTMYANPIDEYALQINSRTQIKFCEPITTLKKCKSNQLAITMKRIYHLDNLRSGITVLHCLCDAHSYWKFDQSYGDYLDNDKSLIEISDDYICADLKKCEPREFCGYARSDFGFIFHRCSCPLYHKCGYDIEDDDDIEEVVQELFYNGLVYKARCIPTVDYY</sequence>
<keyword evidence="1" id="KW-0812">Transmembrane</keyword>
<dbReference type="EMBL" id="UFQT01000421">
    <property type="protein sequence ID" value="SSX24169.1"/>
    <property type="molecule type" value="Genomic_DNA"/>
</dbReference>
<accession>A0A336M5L5</accession>
<gene>
    <name evidence="2" type="primary">CSON010411</name>
</gene>
<feature type="transmembrane region" description="Helical" evidence="1">
    <location>
        <begin position="7"/>
        <end position="26"/>
    </location>
</feature>
<dbReference type="AlphaFoldDB" id="A0A336M5L5"/>
<proteinExistence type="predicted"/>